<reference evidence="3" key="1">
    <citation type="journal article" date="2023" name="G3 (Bethesda)">
        <title>Whole genome assemblies of Zophobas morio and Tenebrio molitor.</title>
        <authorList>
            <person name="Kaur S."/>
            <person name="Stinson S.A."/>
            <person name="diCenzo G.C."/>
        </authorList>
    </citation>
    <scope>NUCLEOTIDE SEQUENCE</scope>
    <source>
        <strain evidence="3">QUZm001</strain>
    </source>
</reference>
<evidence type="ECO:0000313" key="4">
    <source>
        <dbReference type="Proteomes" id="UP001168821"/>
    </source>
</evidence>
<keyword evidence="2" id="KW-1133">Transmembrane helix</keyword>
<organism evidence="3 4">
    <name type="scientific">Zophobas morio</name>
    <dbReference type="NCBI Taxonomy" id="2755281"/>
    <lineage>
        <taxon>Eukaryota</taxon>
        <taxon>Metazoa</taxon>
        <taxon>Ecdysozoa</taxon>
        <taxon>Arthropoda</taxon>
        <taxon>Hexapoda</taxon>
        <taxon>Insecta</taxon>
        <taxon>Pterygota</taxon>
        <taxon>Neoptera</taxon>
        <taxon>Endopterygota</taxon>
        <taxon>Coleoptera</taxon>
        <taxon>Polyphaga</taxon>
        <taxon>Cucujiformia</taxon>
        <taxon>Tenebrionidae</taxon>
        <taxon>Zophobas</taxon>
    </lineage>
</organism>
<keyword evidence="2" id="KW-0812">Transmembrane</keyword>
<gene>
    <name evidence="3" type="ORF">Zmor_024812</name>
</gene>
<feature type="region of interest" description="Disordered" evidence="1">
    <location>
        <begin position="1"/>
        <end position="24"/>
    </location>
</feature>
<evidence type="ECO:0000313" key="3">
    <source>
        <dbReference type="EMBL" id="KAJ3632076.1"/>
    </source>
</evidence>
<proteinExistence type="predicted"/>
<protein>
    <recommendedName>
        <fullName evidence="5">Transmembrane protein</fullName>
    </recommendedName>
</protein>
<feature type="transmembrane region" description="Helical" evidence="2">
    <location>
        <begin position="87"/>
        <end position="113"/>
    </location>
</feature>
<name>A0AA38HL43_9CUCU</name>
<sequence>MRSSWRTRKLQCHRPRAPRGADKEFAGSGISRMYSAKSRDNSRENLTDTSCQSTVWRQRSFQLSLERCVFFFHRDDASMLLRGITQVVFAFFMVWVALSCCGLYAKLFVLVGLF</sequence>
<evidence type="ECO:0000256" key="2">
    <source>
        <dbReference type="SAM" id="Phobius"/>
    </source>
</evidence>
<dbReference type="EMBL" id="JALNTZ010000726">
    <property type="protein sequence ID" value="KAJ3632076.1"/>
    <property type="molecule type" value="Genomic_DNA"/>
</dbReference>
<comment type="caution">
    <text evidence="3">The sequence shown here is derived from an EMBL/GenBank/DDBJ whole genome shotgun (WGS) entry which is preliminary data.</text>
</comment>
<evidence type="ECO:0000256" key="1">
    <source>
        <dbReference type="SAM" id="MobiDB-lite"/>
    </source>
</evidence>
<evidence type="ECO:0008006" key="5">
    <source>
        <dbReference type="Google" id="ProtNLM"/>
    </source>
</evidence>
<keyword evidence="4" id="KW-1185">Reference proteome</keyword>
<keyword evidence="2" id="KW-0472">Membrane</keyword>
<dbReference type="AlphaFoldDB" id="A0AA38HL43"/>
<accession>A0AA38HL43</accession>
<feature type="compositionally biased region" description="Basic residues" evidence="1">
    <location>
        <begin position="1"/>
        <end position="17"/>
    </location>
</feature>
<dbReference type="Proteomes" id="UP001168821">
    <property type="component" value="Unassembled WGS sequence"/>
</dbReference>